<gene>
    <name evidence="1" type="ORF">BDA99DRAFT_537059</name>
</gene>
<reference evidence="1" key="2">
    <citation type="submission" date="2023-02" db="EMBL/GenBank/DDBJ databases">
        <authorList>
            <consortium name="DOE Joint Genome Institute"/>
            <person name="Mondo S.J."/>
            <person name="Chang Y."/>
            <person name="Wang Y."/>
            <person name="Ahrendt S."/>
            <person name="Andreopoulos W."/>
            <person name="Barry K."/>
            <person name="Beard J."/>
            <person name="Benny G.L."/>
            <person name="Blankenship S."/>
            <person name="Bonito G."/>
            <person name="Cuomo C."/>
            <person name="Desiro A."/>
            <person name="Gervers K.A."/>
            <person name="Hundley H."/>
            <person name="Kuo A."/>
            <person name="LaButti K."/>
            <person name="Lang B.F."/>
            <person name="Lipzen A."/>
            <person name="O'Donnell K."/>
            <person name="Pangilinan J."/>
            <person name="Reynolds N."/>
            <person name="Sandor L."/>
            <person name="Smith M.W."/>
            <person name="Tsang A."/>
            <person name="Grigoriev I.V."/>
            <person name="Stajich J.E."/>
            <person name="Spatafora J.W."/>
        </authorList>
    </citation>
    <scope>NUCLEOTIDE SEQUENCE</scope>
    <source>
        <strain evidence="1">RSA 2281</strain>
    </source>
</reference>
<organism evidence="1 2">
    <name type="scientific">Phascolomyces articulosus</name>
    <dbReference type="NCBI Taxonomy" id="60185"/>
    <lineage>
        <taxon>Eukaryota</taxon>
        <taxon>Fungi</taxon>
        <taxon>Fungi incertae sedis</taxon>
        <taxon>Mucoromycota</taxon>
        <taxon>Mucoromycotina</taxon>
        <taxon>Mucoromycetes</taxon>
        <taxon>Mucorales</taxon>
        <taxon>Lichtheimiaceae</taxon>
        <taxon>Phascolomyces</taxon>
    </lineage>
</organism>
<evidence type="ECO:0000313" key="1">
    <source>
        <dbReference type="EMBL" id="KAI9264347.1"/>
    </source>
</evidence>
<proteinExistence type="predicted"/>
<name>A0AAD5K1D3_9FUNG</name>
<evidence type="ECO:0000313" key="2">
    <source>
        <dbReference type="Proteomes" id="UP001209540"/>
    </source>
</evidence>
<comment type="caution">
    <text evidence="1">The sequence shown here is derived from an EMBL/GenBank/DDBJ whole genome shotgun (WGS) entry which is preliminary data.</text>
</comment>
<accession>A0AAD5K1D3</accession>
<reference evidence="1" key="1">
    <citation type="journal article" date="2022" name="IScience">
        <title>Evolution of zygomycete secretomes and the origins of terrestrial fungal ecologies.</title>
        <authorList>
            <person name="Chang Y."/>
            <person name="Wang Y."/>
            <person name="Mondo S."/>
            <person name="Ahrendt S."/>
            <person name="Andreopoulos W."/>
            <person name="Barry K."/>
            <person name="Beard J."/>
            <person name="Benny G.L."/>
            <person name="Blankenship S."/>
            <person name="Bonito G."/>
            <person name="Cuomo C."/>
            <person name="Desiro A."/>
            <person name="Gervers K.A."/>
            <person name="Hundley H."/>
            <person name="Kuo A."/>
            <person name="LaButti K."/>
            <person name="Lang B.F."/>
            <person name="Lipzen A."/>
            <person name="O'Donnell K."/>
            <person name="Pangilinan J."/>
            <person name="Reynolds N."/>
            <person name="Sandor L."/>
            <person name="Smith M.E."/>
            <person name="Tsang A."/>
            <person name="Grigoriev I.V."/>
            <person name="Stajich J.E."/>
            <person name="Spatafora J.W."/>
        </authorList>
    </citation>
    <scope>NUCLEOTIDE SEQUENCE</scope>
    <source>
        <strain evidence="1">RSA 2281</strain>
    </source>
</reference>
<dbReference type="AlphaFoldDB" id="A0AAD5K1D3"/>
<protein>
    <submittedName>
        <fullName evidence="1">Uncharacterized protein</fullName>
    </submittedName>
</protein>
<dbReference type="Proteomes" id="UP001209540">
    <property type="component" value="Unassembled WGS sequence"/>
</dbReference>
<keyword evidence="2" id="KW-1185">Reference proteome</keyword>
<sequence>MYYNYSPLASSHQKFIDQISSLFNYWAQVPETYNHEHQFALSKEIQRQKEVANSVLLIHLSKFYWDNVFDKDEKRENRLDNQQQQLELSNWKAKKHQGMPVNSYSMYYDGAKLGCGETVEMTKEKIKYPKNTTGHISRMGNKCPYKETNPPLFP</sequence>
<dbReference type="EMBL" id="JAIXMP010000012">
    <property type="protein sequence ID" value="KAI9264347.1"/>
    <property type="molecule type" value="Genomic_DNA"/>
</dbReference>